<dbReference type="AlphaFoldDB" id="L0P837"/>
<dbReference type="GO" id="GO:0005730">
    <property type="term" value="C:nucleolus"/>
    <property type="evidence" value="ECO:0007669"/>
    <property type="project" value="UniProtKB-SubCell"/>
</dbReference>
<keyword evidence="1" id="KW-0687">Ribonucleoprotein</keyword>
<keyword evidence="1" id="KW-0690">Ribosome biogenesis</keyword>
<feature type="non-terminal residue" evidence="3">
    <location>
        <position position="66"/>
    </location>
</feature>
<evidence type="ECO:0000256" key="2">
    <source>
        <dbReference type="SAM" id="Coils"/>
    </source>
</evidence>
<dbReference type="Proteomes" id="UP000010422">
    <property type="component" value="Unassembled WGS sequence"/>
</dbReference>
<dbReference type="GO" id="GO:0006364">
    <property type="term" value="P:rRNA processing"/>
    <property type="evidence" value="ECO:0007669"/>
    <property type="project" value="UniProtKB-UniRule"/>
</dbReference>
<evidence type="ECO:0000256" key="1">
    <source>
        <dbReference type="RuleBase" id="RU368027"/>
    </source>
</evidence>
<dbReference type="GO" id="GO:1990904">
    <property type="term" value="C:ribonucleoprotein complex"/>
    <property type="evidence" value="ECO:0007669"/>
    <property type="project" value="UniProtKB-KW"/>
</dbReference>
<dbReference type="VEuPathDB" id="FungiDB:PNEJI1_003565"/>
<evidence type="ECO:0000313" key="4">
    <source>
        <dbReference type="Proteomes" id="UP000010422"/>
    </source>
</evidence>
<accession>L0P837</accession>
<feature type="coiled-coil region" evidence="2">
    <location>
        <begin position="8"/>
        <end position="35"/>
    </location>
</feature>
<comment type="similarity">
    <text evidence="1">Belongs to the RRP36 family.</text>
</comment>
<comment type="subunit">
    <text evidence="1">Associates with 90S and pre-40S pre-ribosomal particles.</text>
</comment>
<dbReference type="STRING" id="1209962.L0P837"/>
<evidence type="ECO:0000313" key="3">
    <source>
        <dbReference type="EMBL" id="CCJ28259.1"/>
    </source>
</evidence>
<keyword evidence="2" id="KW-0175">Coiled coil</keyword>
<dbReference type="EMBL" id="CAKM01000038">
    <property type="protein sequence ID" value="CCJ28259.1"/>
    <property type="molecule type" value="Genomic_DNA"/>
</dbReference>
<reference evidence="3 4" key="1">
    <citation type="journal article" date="2012" name="MBio">
        <title>De novo assembly of the Pneumocystis jirovecii genome from a single bronchoalveolar lavage fluid specimen from a patient.</title>
        <authorList>
            <person name="Cisse O.H."/>
            <person name="Pagni M."/>
            <person name="Hauser P.M."/>
        </authorList>
    </citation>
    <scope>NUCLEOTIDE SEQUENCE [LARGE SCALE GENOMIC DNA]</scope>
    <source>
        <strain evidence="3 4">SE8</strain>
    </source>
</reference>
<comment type="caution">
    <text evidence="3">The sequence shown here is derived from an EMBL/GenBank/DDBJ whole genome shotgun (WGS) entry which is preliminary data.</text>
</comment>
<keyword evidence="1" id="KW-0698">rRNA processing</keyword>
<dbReference type="InterPro" id="IPR009292">
    <property type="entry name" value="RRP36"/>
</dbReference>
<protein>
    <recommendedName>
        <fullName evidence="1">rRNA biogenesis protein RRP36</fullName>
    </recommendedName>
</protein>
<dbReference type="InParanoid" id="L0P837"/>
<sequence length="66" mass="7702">MLKNAMKFEKNQEEKQKLKKAITSLESKLTSAKNKEEALRVLREHKKIEKAKIEAGKTPFFLKKSK</sequence>
<proteinExistence type="inferred from homology"/>
<organism evidence="4">
    <name type="scientific">Pneumocystis jirovecii</name>
    <name type="common">Human pneumocystis pneumonia agent</name>
    <dbReference type="NCBI Taxonomy" id="42068"/>
    <lineage>
        <taxon>Eukaryota</taxon>
        <taxon>Fungi</taxon>
        <taxon>Dikarya</taxon>
        <taxon>Ascomycota</taxon>
        <taxon>Taphrinomycotina</taxon>
        <taxon>Pneumocystomycetes</taxon>
        <taxon>Pneumocystaceae</taxon>
        <taxon>Pneumocystis</taxon>
    </lineage>
</organism>
<gene>
    <name evidence="3" type="ORF">PNEJI1_003565</name>
</gene>
<name>L0P837_PNEJI</name>
<comment type="subcellular location">
    <subcellularLocation>
        <location evidence="1">Nucleus</location>
        <location evidence="1">Nucleolus</location>
    </subcellularLocation>
</comment>
<keyword evidence="1" id="KW-0539">Nucleus</keyword>
<comment type="function">
    <text evidence="1">Component of the 90S pre-ribosome involved in the maturation of rRNAs. Required for early cleavages of the pre-RNAs in the 40S ribosomal subunit maturation pathway.</text>
</comment>
<dbReference type="Pfam" id="PF06102">
    <property type="entry name" value="RRP36"/>
    <property type="match status" value="1"/>
</dbReference>